<reference evidence="2 3" key="1">
    <citation type="submission" date="2018-01" db="EMBL/GenBank/DDBJ databases">
        <title>Whole genome sequencing of Histamine producing bacteria.</title>
        <authorList>
            <person name="Butler K."/>
        </authorList>
    </citation>
    <scope>NUCLEOTIDE SEQUENCE [LARGE SCALE GENOMIC DNA]</scope>
    <source>
        <strain evidence="2 3">ATCC 25521</strain>
    </source>
</reference>
<keyword evidence="3" id="KW-1185">Reference proteome</keyword>
<keyword evidence="1" id="KW-0812">Transmembrane</keyword>
<evidence type="ECO:0000313" key="3">
    <source>
        <dbReference type="Proteomes" id="UP000241566"/>
    </source>
</evidence>
<organism evidence="2 3">
    <name type="scientific">Photobacterium leiognathi</name>
    <dbReference type="NCBI Taxonomy" id="553611"/>
    <lineage>
        <taxon>Bacteria</taxon>
        <taxon>Pseudomonadati</taxon>
        <taxon>Pseudomonadota</taxon>
        <taxon>Gammaproteobacteria</taxon>
        <taxon>Vibrionales</taxon>
        <taxon>Vibrionaceae</taxon>
        <taxon>Photobacterium</taxon>
    </lineage>
</organism>
<keyword evidence="1" id="KW-0472">Membrane</keyword>
<feature type="transmembrane region" description="Helical" evidence="1">
    <location>
        <begin position="43"/>
        <end position="65"/>
    </location>
</feature>
<comment type="caution">
    <text evidence="2">The sequence shown here is derived from an EMBL/GenBank/DDBJ whole genome shotgun (WGS) entry which is preliminary data.</text>
</comment>
<protein>
    <submittedName>
        <fullName evidence="2">Uncharacterized protein</fullName>
    </submittedName>
</protein>
<gene>
    <name evidence="2" type="ORF">CTM94_15280</name>
</gene>
<sequence>MPGFSVNVVIGFVLLFYNKKLANTLQPFCRVLLYFFVTGTESLWLLLVSMSMCLLAIEQVIAFIYPNYYLFEITKMPLVIEAGS</sequence>
<dbReference type="Proteomes" id="UP000241566">
    <property type="component" value="Unassembled WGS sequence"/>
</dbReference>
<keyword evidence="1" id="KW-1133">Transmembrane helix</keyword>
<accession>A0ABX5GDD2</accession>
<dbReference type="EMBL" id="PYOI01000024">
    <property type="protein sequence ID" value="PSV79840.1"/>
    <property type="molecule type" value="Genomic_DNA"/>
</dbReference>
<evidence type="ECO:0000256" key="1">
    <source>
        <dbReference type="SAM" id="Phobius"/>
    </source>
</evidence>
<evidence type="ECO:0000313" key="2">
    <source>
        <dbReference type="EMBL" id="PSV79840.1"/>
    </source>
</evidence>
<proteinExistence type="predicted"/>
<name>A0ABX5GDD2_PHOLE</name>